<dbReference type="SUPFAM" id="SSF56672">
    <property type="entry name" value="DNA/RNA polymerases"/>
    <property type="match status" value="1"/>
</dbReference>
<dbReference type="PANTHER" id="PTHR11439">
    <property type="entry name" value="GAG-POL-RELATED RETROTRANSPOSON"/>
    <property type="match status" value="1"/>
</dbReference>
<evidence type="ECO:0000256" key="1">
    <source>
        <dbReference type="SAM" id="MobiDB-lite"/>
    </source>
</evidence>
<dbReference type="InterPro" id="IPR043502">
    <property type="entry name" value="DNA/RNA_pol_sf"/>
</dbReference>
<name>A0ABQ5IFT8_9ASTR</name>
<accession>A0ABQ5IFT8</accession>
<protein>
    <submittedName>
        <fullName evidence="2">Ribonuclease H-like domain-containing protein</fullName>
    </submittedName>
</protein>
<reference evidence="2" key="2">
    <citation type="submission" date="2022-01" db="EMBL/GenBank/DDBJ databases">
        <authorList>
            <person name="Yamashiro T."/>
            <person name="Shiraishi A."/>
            <person name="Satake H."/>
            <person name="Nakayama K."/>
        </authorList>
    </citation>
    <scope>NUCLEOTIDE SEQUENCE</scope>
</reference>
<sequence>MTPPHHLPYTSSSIPTFPHFSLALALQLPNPYHKLPHPTRNPTVSNSTHLPDPTEIPLLTGSRPNSPGPTFPPTSPLSQTTQLQTQTQNNPLATLPHSSTKSTKPIQPVNEPYPHSSHITVLNRTLNYWCNAMYDEYNALVKNEVFVWLKQAPRAWFRRFAGYATRAGVIFLSQKKYALQLHERAHMVNCNPSRAQHHLDTDSKIMSPEAWSSTGHPGAWSTSGYCVFLGDNLLSWSAKRQHTISRSSAEAEYRGVANVVAETAWIRNLLRELHSPLLTATLVYCDNVSAVYMSANPVQHQRTKHIEIDIHFVRDMVKAGHVRVLHVPSRFQYADIFTKGLPSALFEDFRSSLSVRPPPAPTARAD</sequence>
<feature type="compositionally biased region" description="Pro residues" evidence="1">
    <location>
        <begin position="66"/>
        <end position="75"/>
    </location>
</feature>
<keyword evidence="3" id="KW-1185">Reference proteome</keyword>
<feature type="compositionally biased region" description="Low complexity" evidence="1">
    <location>
        <begin position="76"/>
        <end position="95"/>
    </location>
</feature>
<dbReference type="PANTHER" id="PTHR11439:SF524">
    <property type="entry name" value="RNA-DIRECTED DNA POLYMERASE, PROTEIN KINASE RLK-PELLE-DLSV FAMILY"/>
    <property type="match status" value="1"/>
</dbReference>
<proteinExistence type="predicted"/>
<evidence type="ECO:0000313" key="2">
    <source>
        <dbReference type="EMBL" id="GJT98277.1"/>
    </source>
</evidence>
<dbReference type="EMBL" id="BQNB010020660">
    <property type="protein sequence ID" value="GJT98277.1"/>
    <property type="molecule type" value="Genomic_DNA"/>
</dbReference>
<gene>
    <name evidence="2" type="ORF">Tco_1093795</name>
</gene>
<evidence type="ECO:0000313" key="3">
    <source>
        <dbReference type="Proteomes" id="UP001151760"/>
    </source>
</evidence>
<dbReference type="CDD" id="cd09272">
    <property type="entry name" value="RNase_HI_RT_Ty1"/>
    <property type="match status" value="1"/>
</dbReference>
<feature type="compositionally biased region" description="Polar residues" evidence="1">
    <location>
        <begin position="40"/>
        <end position="49"/>
    </location>
</feature>
<organism evidence="2 3">
    <name type="scientific">Tanacetum coccineum</name>
    <dbReference type="NCBI Taxonomy" id="301880"/>
    <lineage>
        <taxon>Eukaryota</taxon>
        <taxon>Viridiplantae</taxon>
        <taxon>Streptophyta</taxon>
        <taxon>Embryophyta</taxon>
        <taxon>Tracheophyta</taxon>
        <taxon>Spermatophyta</taxon>
        <taxon>Magnoliopsida</taxon>
        <taxon>eudicotyledons</taxon>
        <taxon>Gunneridae</taxon>
        <taxon>Pentapetalae</taxon>
        <taxon>asterids</taxon>
        <taxon>campanulids</taxon>
        <taxon>Asterales</taxon>
        <taxon>Asteraceae</taxon>
        <taxon>Asteroideae</taxon>
        <taxon>Anthemideae</taxon>
        <taxon>Anthemidinae</taxon>
        <taxon>Tanacetum</taxon>
    </lineage>
</organism>
<feature type="compositionally biased region" description="Polar residues" evidence="1">
    <location>
        <begin position="96"/>
        <end position="105"/>
    </location>
</feature>
<comment type="caution">
    <text evidence="2">The sequence shown here is derived from an EMBL/GenBank/DDBJ whole genome shotgun (WGS) entry which is preliminary data.</text>
</comment>
<feature type="region of interest" description="Disordered" evidence="1">
    <location>
        <begin position="33"/>
        <end position="116"/>
    </location>
</feature>
<dbReference type="Proteomes" id="UP001151760">
    <property type="component" value="Unassembled WGS sequence"/>
</dbReference>
<reference evidence="2" key="1">
    <citation type="journal article" date="2022" name="Int. J. Mol. Sci.">
        <title>Draft Genome of Tanacetum Coccineum: Genomic Comparison of Closely Related Tanacetum-Family Plants.</title>
        <authorList>
            <person name="Yamashiro T."/>
            <person name="Shiraishi A."/>
            <person name="Nakayama K."/>
            <person name="Satake H."/>
        </authorList>
    </citation>
    <scope>NUCLEOTIDE SEQUENCE</scope>
</reference>